<evidence type="ECO:0000256" key="1">
    <source>
        <dbReference type="SAM" id="Phobius"/>
    </source>
</evidence>
<accession>A0AA35CR72</accession>
<sequence length="411" mass="43404">MIIPAPDPIPLPGPVGLLQFLLVLGWFLHALPMYGLLGGSLITIVTEALGRRSEFHARLARRLWSVLPGVMGVAITFGIVPLLFLQVLYGQAFFATSVLVAWPWLSVIPALLLAYYGLYANALWGDRIGRWRLAIGLGSFLLIGWVGYQFTSHVRLIEQPALWPAIAGSPARQSFYLGRDAATVLRFLYFFTGALGLAGVLVVLLAGYQRRWGEAGREFTAAAARYGGRWGLAGLAGQVLAGARLLALLGAGGAAPGLDAGIAAIGLSGPWGVVLRVWLALTVLAAVLLVVAQLGPDPLPAGLGALALLVPALALTAVQRLWLREAALAGILEVETLPVAFQTGPFLLFAGGLLLAAVVMTWVLVMTLQRRPVQVPAAAAPPSVAAGAAEPAFVTWAREAIARLVRPRPKV</sequence>
<dbReference type="RefSeq" id="WP_264842896.1">
    <property type="nucleotide sequence ID" value="NZ_AP025628.1"/>
</dbReference>
<feature type="transmembrane region" description="Helical" evidence="1">
    <location>
        <begin position="229"/>
        <end position="251"/>
    </location>
</feature>
<keyword evidence="1" id="KW-0812">Transmembrane</keyword>
<keyword evidence="3" id="KW-1185">Reference proteome</keyword>
<feature type="transmembrane region" description="Helical" evidence="1">
    <location>
        <begin position="343"/>
        <end position="365"/>
    </location>
</feature>
<feature type="transmembrane region" description="Helical" evidence="1">
    <location>
        <begin position="187"/>
        <end position="208"/>
    </location>
</feature>
<feature type="transmembrane region" description="Helical" evidence="1">
    <location>
        <begin position="303"/>
        <end position="323"/>
    </location>
</feature>
<evidence type="ECO:0000313" key="3">
    <source>
        <dbReference type="Proteomes" id="UP001163687"/>
    </source>
</evidence>
<dbReference type="EMBL" id="AP025628">
    <property type="protein sequence ID" value="BDG62305.1"/>
    <property type="molecule type" value="Genomic_DNA"/>
</dbReference>
<keyword evidence="1" id="KW-0472">Membrane</keyword>
<proteinExistence type="predicted"/>
<dbReference type="AlphaFoldDB" id="A0AA35CR72"/>
<evidence type="ECO:0000313" key="2">
    <source>
        <dbReference type="EMBL" id="BDG62305.1"/>
    </source>
</evidence>
<feature type="transmembrane region" description="Helical" evidence="1">
    <location>
        <begin position="101"/>
        <end position="119"/>
    </location>
</feature>
<name>A0AA35CR72_9FIRM</name>
<feature type="transmembrane region" description="Helical" evidence="1">
    <location>
        <begin position="20"/>
        <end position="45"/>
    </location>
</feature>
<protein>
    <submittedName>
        <fullName evidence="2">Uncharacterized protein</fullName>
    </submittedName>
</protein>
<feature type="transmembrane region" description="Helical" evidence="1">
    <location>
        <begin position="131"/>
        <end position="150"/>
    </location>
</feature>
<dbReference type="KEGG" id="cmic:caldi_33950"/>
<gene>
    <name evidence="2" type="ORF">caldi_33950</name>
</gene>
<dbReference type="Proteomes" id="UP001163687">
    <property type="component" value="Chromosome"/>
</dbReference>
<keyword evidence="1" id="KW-1133">Transmembrane helix</keyword>
<reference evidence="2" key="1">
    <citation type="submission" date="2022-03" db="EMBL/GenBank/DDBJ databases">
        <title>Complete genome sequence of Caldinitratiruptor microaerophilus.</title>
        <authorList>
            <person name="Mukaiyama R."/>
            <person name="Nishiyama T."/>
            <person name="Ueda K."/>
        </authorList>
    </citation>
    <scope>NUCLEOTIDE SEQUENCE</scope>
    <source>
        <strain evidence="2">JCM 16183</strain>
    </source>
</reference>
<organism evidence="2 3">
    <name type="scientific">Caldinitratiruptor microaerophilus</name>
    <dbReference type="NCBI Taxonomy" id="671077"/>
    <lineage>
        <taxon>Bacteria</taxon>
        <taxon>Bacillati</taxon>
        <taxon>Bacillota</taxon>
        <taxon>Clostridia</taxon>
        <taxon>Eubacteriales</taxon>
        <taxon>Symbiobacteriaceae</taxon>
        <taxon>Caldinitratiruptor</taxon>
    </lineage>
</organism>
<feature type="transmembrane region" description="Helical" evidence="1">
    <location>
        <begin position="271"/>
        <end position="291"/>
    </location>
</feature>
<feature type="transmembrane region" description="Helical" evidence="1">
    <location>
        <begin position="66"/>
        <end position="89"/>
    </location>
</feature>